<dbReference type="Proteomes" id="UP000004129">
    <property type="component" value="Unassembled WGS sequence"/>
</dbReference>
<dbReference type="InterPro" id="IPR058240">
    <property type="entry name" value="rSAM_sf"/>
</dbReference>
<feature type="domain" description="Radical SAM core" evidence="7">
    <location>
        <begin position="224"/>
        <end position="471"/>
    </location>
</feature>
<feature type="domain" description="B12-binding" evidence="6">
    <location>
        <begin position="38"/>
        <end position="173"/>
    </location>
</feature>
<dbReference type="GO" id="GO:0005829">
    <property type="term" value="C:cytosol"/>
    <property type="evidence" value="ECO:0007669"/>
    <property type="project" value="TreeGrafter"/>
</dbReference>
<dbReference type="EMBL" id="ACZM01000018">
    <property type="protein sequence ID" value="EHG19523.1"/>
    <property type="molecule type" value="Genomic_DNA"/>
</dbReference>
<dbReference type="HOGENOM" id="CLU_021572_4_2_9"/>
<dbReference type="Pfam" id="PF02310">
    <property type="entry name" value="B12-binding"/>
    <property type="match status" value="1"/>
</dbReference>
<keyword evidence="3" id="KW-0479">Metal-binding</keyword>
<sequence>MLYGVYVNIMGGGKSEPMKICFINPPFKAEYGKFSRESRSPAIGHSGVLYYPLWLIYAAALSEKEGFQISFIDAPAHPLTEQETLDIVADNAADAHLFVLDTSTPSIYSDVKFASALRERYSDAFIVLVGTHPTATVTETLEIGHEVNAIARREYDVTILELARLIDAADGIPSDERLSTVEGLSFRAANGTVVDNKDRAPLEDLDEIPMAAAFIKKHLDVFDYVFPAATYPAIQIFTGRGCPAQCNYCVYPQVMHGHKYRRRSAENVVGEFQYIADNFPDVKEIVIEDDTFTIDRKRVVQICEMLIERGLHKRFRWLCNARVDLDYETMKKMKQAGCRLLIPGVESFNQEILRNVKKGTTLQQIENYMQSAKHAGLLVHACYMVGNPGETRATMQETLNAALRFNTDTAQFFPLIPYPGTEAYVWAKENGYINGSYEDYVHEDGTVSCVLDQPELSANELVEFCQMARKKYYLRPRYIAHRIRMGLTDKEDFKRSWKAFKKLRQTIFKK</sequence>
<dbReference type="SFLD" id="SFLDG01123">
    <property type="entry name" value="methyltransferase_(Class_B)"/>
    <property type="match status" value="1"/>
</dbReference>
<dbReference type="SFLD" id="SFLDS00029">
    <property type="entry name" value="Radical_SAM"/>
    <property type="match status" value="1"/>
</dbReference>
<dbReference type="InterPro" id="IPR023404">
    <property type="entry name" value="rSAM_horseshoe"/>
</dbReference>
<dbReference type="PATRIC" id="fig|679201.3.peg.1853"/>
<dbReference type="STRING" id="679201.HMPREF9334_01838"/>
<dbReference type="InterPro" id="IPR051198">
    <property type="entry name" value="BchE-like"/>
</dbReference>
<dbReference type="Gene3D" id="3.80.30.20">
    <property type="entry name" value="tm_1862 like domain"/>
    <property type="match status" value="1"/>
</dbReference>
<keyword evidence="5" id="KW-0411">Iron-sulfur</keyword>
<dbReference type="SFLD" id="SFLDG01082">
    <property type="entry name" value="B12-binding_domain_containing"/>
    <property type="match status" value="1"/>
</dbReference>
<dbReference type="Gene3D" id="3.40.50.280">
    <property type="entry name" value="Cobalamin-binding domain"/>
    <property type="match status" value="1"/>
</dbReference>
<evidence type="ECO:0000256" key="5">
    <source>
        <dbReference type="ARBA" id="ARBA00023014"/>
    </source>
</evidence>
<dbReference type="PROSITE" id="PS51918">
    <property type="entry name" value="RADICAL_SAM"/>
    <property type="match status" value="1"/>
</dbReference>
<organism evidence="8 9">
    <name type="scientific">Selenomonas infelix ATCC 43532</name>
    <dbReference type="NCBI Taxonomy" id="679201"/>
    <lineage>
        <taxon>Bacteria</taxon>
        <taxon>Bacillati</taxon>
        <taxon>Bacillota</taxon>
        <taxon>Negativicutes</taxon>
        <taxon>Selenomonadales</taxon>
        <taxon>Selenomonadaceae</taxon>
        <taxon>Selenomonas</taxon>
    </lineage>
</organism>
<evidence type="ECO:0000256" key="1">
    <source>
        <dbReference type="ARBA" id="ARBA00001966"/>
    </source>
</evidence>
<evidence type="ECO:0000313" key="8">
    <source>
        <dbReference type="EMBL" id="EHG19523.1"/>
    </source>
</evidence>
<dbReference type="CDD" id="cd01335">
    <property type="entry name" value="Radical_SAM"/>
    <property type="match status" value="1"/>
</dbReference>
<dbReference type="InterPro" id="IPR006158">
    <property type="entry name" value="Cobalamin-bd"/>
</dbReference>
<dbReference type="InterPro" id="IPR007197">
    <property type="entry name" value="rSAM"/>
</dbReference>
<dbReference type="eggNOG" id="COG1032">
    <property type="taxonomic scope" value="Bacteria"/>
</dbReference>
<dbReference type="InterPro" id="IPR006638">
    <property type="entry name" value="Elp3/MiaA/NifB-like_rSAM"/>
</dbReference>
<evidence type="ECO:0000259" key="7">
    <source>
        <dbReference type="PROSITE" id="PS51918"/>
    </source>
</evidence>
<proteinExistence type="predicted"/>
<comment type="caution">
    <text evidence="8">The sequence shown here is derived from an EMBL/GenBank/DDBJ whole genome shotgun (WGS) entry which is preliminary data.</text>
</comment>
<name>G5GRF7_9FIRM</name>
<accession>G5GRF7</accession>
<dbReference type="InterPro" id="IPR034466">
    <property type="entry name" value="Methyltransferase_Class_B"/>
</dbReference>
<dbReference type="GO" id="GO:0051539">
    <property type="term" value="F:4 iron, 4 sulfur cluster binding"/>
    <property type="evidence" value="ECO:0007669"/>
    <property type="project" value="UniProtKB-KW"/>
</dbReference>
<dbReference type="PROSITE" id="PS51332">
    <property type="entry name" value="B12_BINDING"/>
    <property type="match status" value="1"/>
</dbReference>
<reference evidence="8 9" key="1">
    <citation type="submission" date="2011-08" db="EMBL/GenBank/DDBJ databases">
        <title>The Genome Sequence of Selenomonas infelix ATCC 43532.</title>
        <authorList>
            <consortium name="The Broad Institute Genome Sequencing Platform"/>
            <person name="Earl A."/>
            <person name="Ward D."/>
            <person name="Feldgarden M."/>
            <person name="Gevers D."/>
            <person name="Izard J."/>
            <person name="Blanton J.M."/>
            <person name="Baranova O.V."/>
            <person name="Dewhirst F.E."/>
            <person name="Young S.K."/>
            <person name="Zeng Q."/>
            <person name="Gargeya S."/>
            <person name="Fitzgerald M."/>
            <person name="Haas B."/>
            <person name="Abouelleil A."/>
            <person name="Alvarado L."/>
            <person name="Arachchi H.M."/>
            <person name="Berlin A."/>
            <person name="Brown A."/>
            <person name="Chapman S.B."/>
            <person name="Chen Z."/>
            <person name="Dunbar C."/>
            <person name="Freedman E."/>
            <person name="Gearin G."/>
            <person name="Gellesch M."/>
            <person name="Goldberg J."/>
            <person name="Griggs A."/>
            <person name="Gujja S."/>
            <person name="Heiman D."/>
            <person name="Howarth C."/>
            <person name="Larson L."/>
            <person name="Lui A."/>
            <person name="MacDonald P.J.P."/>
            <person name="Montmayeur A."/>
            <person name="Murphy C."/>
            <person name="Neiman D."/>
            <person name="Pearson M."/>
            <person name="Priest M."/>
            <person name="Roberts A."/>
            <person name="Saif S."/>
            <person name="Shea T."/>
            <person name="Shenoy N."/>
            <person name="Sisk P."/>
            <person name="Stolte C."/>
            <person name="Sykes S."/>
            <person name="Wortman J."/>
            <person name="Nusbaum C."/>
            <person name="Birren B."/>
        </authorList>
    </citation>
    <scope>NUCLEOTIDE SEQUENCE [LARGE SCALE GENOMIC DNA]</scope>
    <source>
        <strain evidence="8 9">ATCC 43532</strain>
    </source>
</reference>
<dbReference type="GO" id="GO:0046872">
    <property type="term" value="F:metal ion binding"/>
    <property type="evidence" value="ECO:0007669"/>
    <property type="project" value="UniProtKB-KW"/>
</dbReference>
<dbReference type="PANTHER" id="PTHR43409">
    <property type="entry name" value="ANAEROBIC MAGNESIUM-PROTOPORPHYRIN IX MONOMETHYL ESTER CYCLASE-RELATED"/>
    <property type="match status" value="1"/>
</dbReference>
<dbReference type="GO" id="GO:0003824">
    <property type="term" value="F:catalytic activity"/>
    <property type="evidence" value="ECO:0007669"/>
    <property type="project" value="InterPro"/>
</dbReference>
<keyword evidence="2" id="KW-0949">S-adenosyl-L-methionine</keyword>
<keyword evidence="4" id="KW-0408">Iron</keyword>
<keyword evidence="9" id="KW-1185">Reference proteome</keyword>
<dbReference type="GO" id="GO:0031419">
    <property type="term" value="F:cobalamin binding"/>
    <property type="evidence" value="ECO:0007669"/>
    <property type="project" value="InterPro"/>
</dbReference>
<evidence type="ECO:0000256" key="2">
    <source>
        <dbReference type="ARBA" id="ARBA00022691"/>
    </source>
</evidence>
<dbReference type="Pfam" id="PF04055">
    <property type="entry name" value="Radical_SAM"/>
    <property type="match status" value="1"/>
</dbReference>
<evidence type="ECO:0000313" key="9">
    <source>
        <dbReference type="Proteomes" id="UP000004129"/>
    </source>
</evidence>
<evidence type="ECO:0000256" key="3">
    <source>
        <dbReference type="ARBA" id="ARBA00022723"/>
    </source>
</evidence>
<gene>
    <name evidence="8" type="ORF">HMPREF9334_01838</name>
</gene>
<evidence type="ECO:0000259" key="6">
    <source>
        <dbReference type="PROSITE" id="PS51332"/>
    </source>
</evidence>
<dbReference type="AlphaFoldDB" id="G5GRF7"/>
<protein>
    <submittedName>
        <fullName evidence="8">Uncharacterized protein</fullName>
    </submittedName>
</protein>
<comment type="cofactor">
    <cofactor evidence="1">
        <name>[4Fe-4S] cluster</name>
        <dbReference type="ChEBI" id="CHEBI:49883"/>
    </cofactor>
</comment>
<dbReference type="PANTHER" id="PTHR43409:SF16">
    <property type="entry name" value="SLR0320 PROTEIN"/>
    <property type="match status" value="1"/>
</dbReference>
<dbReference type="SMART" id="SM00729">
    <property type="entry name" value="Elp3"/>
    <property type="match status" value="1"/>
</dbReference>
<evidence type="ECO:0000256" key="4">
    <source>
        <dbReference type="ARBA" id="ARBA00023004"/>
    </source>
</evidence>
<dbReference type="SUPFAM" id="SSF102114">
    <property type="entry name" value="Radical SAM enzymes"/>
    <property type="match status" value="1"/>
</dbReference>